<evidence type="ECO:0000256" key="1">
    <source>
        <dbReference type="ARBA" id="ARBA00022679"/>
    </source>
</evidence>
<reference evidence="8" key="1">
    <citation type="journal article" date="2022" name="Plant J.">
        <title>Strategies of tolerance reflected in two North American maple genomes.</title>
        <authorList>
            <person name="McEvoy S.L."/>
            <person name="Sezen U.U."/>
            <person name="Trouern-Trend A."/>
            <person name="McMahon S.M."/>
            <person name="Schaberg P.G."/>
            <person name="Yang J."/>
            <person name="Wegrzyn J.L."/>
            <person name="Swenson N.G."/>
        </authorList>
    </citation>
    <scope>NUCLEOTIDE SEQUENCE</scope>
    <source>
        <strain evidence="8">91603</strain>
    </source>
</reference>
<dbReference type="GO" id="GO:0016787">
    <property type="term" value="F:hydrolase activity"/>
    <property type="evidence" value="ECO:0007669"/>
    <property type="project" value="UniProtKB-KW"/>
</dbReference>
<evidence type="ECO:0000313" key="8">
    <source>
        <dbReference type="EMBL" id="KAI9194169.1"/>
    </source>
</evidence>
<evidence type="ECO:0000256" key="4">
    <source>
        <dbReference type="ARBA" id="ARBA00022759"/>
    </source>
</evidence>
<dbReference type="InterPro" id="IPR041373">
    <property type="entry name" value="RT_RNaseH"/>
</dbReference>
<keyword evidence="6" id="KW-0695">RNA-directed DNA polymerase</keyword>
<dbReference type="PANTHER" id="PTHR34072:SF55">
    <property type="entry name" value="DNA_RNA POLYMERASES SUPERFAMILY PROTEIN"/>
    <property type="match status" value="1"/>
</dbReference>
<dbReference type="InterPro" id="IPR043502">
    <property type="entry name" value="DNA/RNA_pol_sf"/>
</dbReference>
<comment type="caution">
    <text evidence="8">The sequence shown here is derived from an EMBL/GenBank/DDBJ whole genome shotgun (WGS) entry which is preliminary data.</text>
</comment>
<dbReference type="GO" id="GO:0003964">
    <property type="term" value="F:RNA-directed DNA polymerase activity"/>
    <property type="evidence" value="ECO:0007669"/>
    <property type="project" value="UniProtKB-KW"/>
</dbReference>
<dbReference type="Gene3D" id="3.30.420.10">
    <property type="entry name" value="Ribonuclease H-like superfamily/Ribonuclease H"/>
    <property type="match status" value="1"/>
</dbReference>
<name>A0AAD5P0L3_ACENE</name>
<dbReference type="InterPro" id="IPR036397">
    <property type="entry name" value="RNaseH_sf"/>
</dbReference>
<dbReference type="SUPFAM" id="SSF53098">
    <property type="entry name" value="Ribonuclease H-like"/>
    <property type="match status" value="1"/>
</dbReference>
<dbReference type="AlphaFoldDB" id="A0AAD5P0L3"/>
<accession>A0AAD5P0L3</accession>
<protein>
    <recommendedName>
        <fullName evidence="7">Reverse transcriptase RNase H-like domain-containing protein</fullName>
    </recommendedName>
</protein>
<keyword evidence="3" id="KW-0540">Nuclease</keyword>
<keyword evidence="5" id="KW-0378">Hydrolase</keyword>
<dbReference type="GO" id="GO:0004519">
    <property type="term" value="F:endonuclease activity"/>
    <property type="evidence" value="ECO:0007669"/>
    <property type="project" value="UniProtKB-KW"/>
</dbReference>
<dbReference type="PANTHER" id="PTHR34072">
    <property type="entry name" value="ENZYMATIC POLYPROTEIN-RELATED"/>
    <property type="match status" value="1"/>
</dbReference>
<dbReference type="SUPFAM" id="SSF56672">
    <property type="entry name" value="DNA/RNA polymerases"/>
    <property type="match status" value="1"/>
</dbReference>
<evidence type="ECO:0000256" key="5">
    <source>
        <dbReference type="ARBA" id="ARBA00022801"/>
    </source>
</evidence>
<evidence type="ECO:0000313" key="9">
    <source>
        <dbReference type="Proteomes" id="UP001064489"/>
    </source>
</evidence>
<keyword evidence="9" id="KW-1185">Reference proteome</keyword>
<evidence type="ECO:0000256" key="6">
    <source>
        <dbReference type="ARBA" id="ARBA00022918"/>
    </source>
</evidence>
<organism evidence="8 9">
    <name type="scientific">Acer negundo</name>
    <name type="common">Box elder</name>
    <dbReference type="NCBI Taxonomy" id="4023"/>
    <lineage>
        <taxon>Eukaryota</taxon>
        <taxon>Viridiplantae</taxon>
        <taxon>Streptophyta</taxon>
        <taxon>Embryophyta</taxon>
        <taxon>Tracheophyta</taxon>
        <taxon>Spermatophyta</taxon>
        <taxon>Magnoliopsida</taxon>
        <taxon>eudicotyledons</taxon>
        <taxon>Gunneridae</taxon>
        <taxon>Pentapetalae</taxon>
        <taxon>rosids</taxon>
        <taxon>malvids</taxon>
        <taxon>Sapindales</taxon>
        <taxon>Sapindaceae</taxon>
        <taxon>Hippocastanoideae</taxon>
        <taxon>Acereae</taxon>
        <taxon>Acer</taxon>
    </lineage>
</organism>
<evidence type="ECO:0000256" key="3">
    <source>
        <dbReference type="ARBA" id="ARBA00022722"/>
    </source>
</evidence>
<dbReference type="EMBL" id="JAJSOW010000003">
    <property type="protein sequence ID" value="KAI9194169.1"/>
    <property type="molecule type" value="Genomic_DNA"/>
</dbReference>
<dbReference type="Pfam" id="PF17917">
    <property type="entry name" value="RT_RNaseH"/>
    <property type="match status" value="1"/>
</dbReference>
<feature type="domain" description="Reverse transcriptase RNase H-like" evidence="7">
    <location>
        <begin position="15"/>
        <end position="114"/>
    </location>
</feature>
<proteinExistence type="predicted"/>
<sequence length="220" mass="24938">MKTALTSPPVLQLPDFSIPFIVECDASGVGLGAILTQHSRPIAFYREALKGSALALSAYEKEMLAIVKAIRKWRPYLLGRPFVIQTDQQSLKFLLEQRITTPAQTRWLPKIMGYDYSIQYKRGKENNGADALSRVVEFQLLAFTMPQSNWWLPEKVWTEVSMDFIDGLPPSQGHTVVMVVVDRLSKYAHFVPLKYPYTAVSVSKAFVREIVRLHGVPIQL</sequence>
<keyword evidence="4" id="KW-0255">Endonuclease</keyword>
<dbReference type="Gene3D" id="3.10.20.370">
    <property type="match status" value="1"/>
</dbReference>
<keyword evidence="2" id="KW-0548">Nucleotidyltransferase</keyword>
<dbReference type="InterPro" id="IPR012337">
    <property type="entry name" value="RNaseH-like_sf"/>
</dbReference>
<evidence type="ECO:0000256" key="2">
    <source>
        <dbReference type="ARBA" id="ARBA00022695"/>
    </source>
</evidence>
<dbReference type="CDD" id="cd09274">
    <property type="entry name" value="RNase_HI_RT_Ty3"/>
    <property type="match status" value="1"/>
</dbReference>
<dbReference type="GO" id="GO:0003676">
    <property type="term" value="F:nucleic acid binding"/>
    <property type="evidence" value="ECO:0007669"/>
    <property type="project" value="InterPro"/>
</dbReference>
<evidence type="ECO:0000259" key="7">
    <source>
        <dbReference type="Pfam" id="PF17917"/>
    </source>
</evidence>
<keyword evidence="1" id="KW-0808">Transferase</keyword>
<gene>
    <name evidence="8" type="ORF">LWI28_003688</name>
</gene>
<dbReference type="Proteomes" id="UP001064489">
    <property type="component" value="Chromosome 1"/>
</dbReference>
<reference evidence="8" key="2">
    <citation type="submission" date="2023-02" db="EMBL/GenBank/DDBJ databases">
        <authorList>
            <person name="Swenson N.G."/>
            <person name="Wegrzyn J.L."/>
            <person name="Mcevoy S.L."/>
        </authorList>
    </citation>
    <scope>NUCLEOTIDE SEQUENCE</scope>
    <source>
        <strain evidence="8">91603</strain>
        <tissue evidence="8">Leaf</tissue>
    </source>
</reference>